<accession>A0ABQ1KZD8</accession>
<evidence type="ECO:0000259" key="1">
    <source>
        <dbReference type="Pfam" id="PF18197"/>
    </source>
</evidence>
<proteinExistence type="predicted"/>
<protein>
    <recommendedName>
        <fullName evidence="1">TTHB210-like domain-containing protein</fullName>
    </recommendedName>
</protein>
<name>A0ABQ1KZD8_9GAMM</name>
<organism evidence="2 3">
    <name type="scientific">Marinobacterium zhoushanense</name>
    <dbReference type="NCBI Taxonomy" id="1679163"/>
    <lineage>
        <taxon>Bacteria</taxon>
        <taxon>Pseudomonadati</taxon>
        <taxon>Pseudomonadota</taxon>
        <taxon>Gammaproteobacteria</taxon>
        <taxon>Oceanospirillales</taxon>
        <taxon>Oceanospirillaceae</taxon>
        <taxon>Marinobacterium</taxon>
    </lineage>
</organism>
<comment type="caution">
    <text evidence="2">The sequence shown here is derived from an EMBL/GenBank/DDBJ whole genome shotgun (WGS) entry which is preliminary data.</text>
</comment>
<keyword evidence="3" id="KW-1185">Reference proteome</keyword>
<dbReference type="RefSeq" id="WP_229680879.1">
    <property type="nucleotide sequence ID" value="NZ_BMIJ01000011.1"/>
</dbReference>
<reference evidence="3" key="1">
    <citation type="journal article" date="2019" name="Int. J. Syst. Evol. Microbiol.">
        <title>The Global Catalogue of Microorganisms (GCM) 10K type strain sequencing project: providing services to taxonomists for standard genome sequencing and annotation.</title>
        <authorList>
            <consortium name="The Broad Institute Genomics Platform"/>
            <consortium name="The Broad Institute Genome Sequencing Center for Infectious Disease"/>
            <person name="Wu L."/>
            <person name="Ma J."/>
        </authorList>
    </citation>
    <scope>NUCLEOTIDE SEQUENCE [LARGE SCALE GENOMIC DNA]</scope>
    <source>
        <strain evidence="3">CGMCC 1.15341</strain>
    </source>
</reference>
<evidence type="ECO:0000313" key="2">
    <source>
        <dbReference type="EMBL" id="GGC11146.1"/>
    </source>
</evidence>
<gene>
    <name evidence="2" type="ORF">GCM10011352_42040</name>
</gene>
<sequence>MLQIPEMRVVTLNTLILSGLAMSIVGCSQLQQEQSQAGTYEGPPVVVGMGEARTFATLDEQGEVATLGILMSEGALEGLPEQVPHGELEFHLALPPQARDSGYDHVSLGWNPQGHIPSGVYDVPHFDFHFYLIDEGARGAITATGEDLARAHKQPETSHMPVDYVLPEGTEVPNMGAHAIDPGSDEFNGKPFTHTFIYGFYDGEIIFMEPMMTMTFLQSRPNISTPVKQPQAYVSHFAYPAFYGVYFDAGNKEYRITLDGLSMH</sequence>
<dbReference type="CDD" id="cd11669">
    <property type="entry name" value="TTHB210-like"/>
    <property type="match status" value="1"/>
</dbReference>
<evidence type="ECO:0000313" key="3">
    <source>
        <dbReference type="Proteomes" id="UP000629025"/>
    </source>
</evidence>
<dbReference type="Pfam" id="PF18197">
    <property type="entry name" value="TTHB210-like"/>
    <property type="match status" value="1"/>
</dbReference>
<dbReference type="InterPro" id="IPR040832">
    <property type="entry name" value="TTHB210-like_dom"/>
</dbReference>
<dbReference type="InterPro" id="IPR033786">
    <property type="entry name" value="TTHB210-like"/>
</dbReference>
<feature type="domain" description="TTHB210-like" evidence="1">
    <location>
        <begin position="59"/>
        <end position="110"/>
    </location>
</feature>
<dbReference type="Proteomes" id="UP000629025">
    <property type="component" value="Unassembled WGS sequence"/>
</dbReference>
<dbReference type="EMBL" id="BMIJ01000011">
    <property type="protein sequence ID" value="GGC11146.1"/>
    <property type="molecule type" value="Genomic_DNA"/>
</dbReference>